<dbReference type="Proteomes" id="UP000004121">
    <property type="component" value="Unassembled WGS sequence"/>
</dbReference>
<dbReference type="OrthoDB" id="1864143at2"/>
<keyword evidence="3" id="KW-1185">Reference proteome</keyword>
<sequence>MEQSKKFFPLLLCSVFFTLTLSFVCFAGSWKQDAKGYWYQNDDGSYPKNTWQWIDADGDHIAYCYYFDADGYCLLNQKTPDNYMVSSSGEWIFNELYFPATKIVNTPDVDANVLPYLAVSIHYVMFDPFDEKRSFSVDFTDKKPSDEHTSQIFSVLSDPYYAQNSFPDYAAKFLKTYNSEGEKAMALDWANYKKVSEDLLGTQISKRAWDYVIKGGTIAYNLVNKDTGLFGLGDFGTETPYFNAESVSFEDGKWIVKGKFAFVFIEGGARKYSYRIVAEENPHSIFGHLTVQKLKVTKE</sequence>
<dbReference type="SUPFAM" id="SSF69360">
    <property type="entry name" value="Cell wall binding repeat"/>
    <property type="match status" value="1"/>
</dbReference>
<comment type="caution">
    <text evidence="2">The sequence shown here is derived from an EMBL/GenBank/DDBJ whole genome shotgun (WGS) entry which is preliminary data.</text>
</comment>
<dbReference type="EMBL" id="ACKX01000125">
    <property type="protein sequence ID" value="EEJ51396.1"/>
    <property type="molecule type" value="Genomic_DNA"/>
</dbReference>
<feature type="chain" id="PRO_5038396867" evidence="1">
    <location>
        <begin position="28"/>
        <end position="299"/>
    </location>
</feature>
<dbReference type="Gene3D" id="2.10.270.10">
    <property type="entry name" value="Cholin Binding"/>
    <property type="match status" value="1"/>
</dbReference>
<gene>
    <name evidence="2" type="ORF">HMPREF6123_1312</name>
</gene>
<accession>C2KXU3</accession>
<evidence type="ECO:0000313" key="2">
    <source>
        <dbReference type="EMBL" id="EEJ51396.1"/>
    </source>
</evidence>
<dbReference type="RefSeq" id="WP_007158233.1">
    <property type="nucleotide sequence ID" value="NZ_GG668537.1"/>
</dbReference>
<organism evidence="2 3">
    <name type="scientific">Oribacterium sinus F0268</name>
    <dbReference type="NCBI Taxonomy" id="585501"/>
    <lineage>
        <taxon>Bacteria</taxon>
        <taxon>Bacillati</taxon>
        <taxon>Bacillota</taxon>
        <taxon>Clostridia</taxon>
        <taxon>Lachnospirales</taxon>
        <taxon>Lachnospiraceae</taxon>
        <taxon>Oribacterium</taxon>
    </lineage>
</organism>
<evidence type="ECO:0000256" key="1">
    <source>
        <dbReference type="SAM" id="SignalP"/>
    </source>
</evidence>
<dbReference type="AlphaFoldDB" id="C2KXU3"/>
<feature type="signal peptide" evidence="1">
    <location>
        <begin position="1"/>
        <end position="27"/>
    </location>
</feature>
<reference evidence="2 3" key="1">
    <citation type="submission" date="2009-04" db="EMBL/GenBank/DDBJ databases">
        <authorList>
            <person name="Qin X."/>
            <person name="Bachman B."/>
            <person name="Battles P."/>
            <person name="Bell A."/>
            <person name="Bess C."/>
            <person name="Bickham C."/>
            <person name="Chaboub L."/>
            <person name="Chen D."/>
            <person name="Coyle M."/>
            <person name="Deiros D.R."/>
            <person name="Dinh H."/>
            <person name="Forbes L."/>
            <person name="Fowler G."/>
            <person name="Francisco L."/>
            <person name="Fu Q."/>
            <person name="Gubbala S."/>
            <person name="Hale W."/>
            <person name="Han Y."/>
            <person name="Hemphill L."/>
            <person name="Highlander S.K."/>
            <person name="Hirani K."/>
            <person name="Hogues M."/>
            <person name="Jackson L."/>
            <person name="Jakkamsetti A."/>
            <person name="Javaid M."/>
            <person name="Jiang H."/>
            <person name="Korchina V."/>
            <person name="Kovar C."/>
            <person name="Lara F."/>
            <person name="Lee S."/>
            <person name="Mata R."/>
            <person name="Mathew T."/>
            <person name="Moen C."/>
            <person name="Morales K."/>
            <person name="Munidasa M."/>
            <person name="Nazareth L."/>
            <person name="Ngo R."/>
            <person name="Nguyen L."/>
            <person name="Okwuonu G."/>
            <person name="Ongeri F."/>
            <person name="Patil S."/>
            <person name="Petrosino J."/>
            <person name="Pham C."/>
            <person name="Pham P."/>
            <person name="Pu L.-L."/>
            <person name="Puazo M."/>
            <person name="Raj R."/>
            <person name="Reid J."/>
            <person name="Rouhana J."/>
            <person name="Saada N."/>
            <person name="Shang Y."/>
            <person name="Simmons D."/>
            <person name="Thornton R."/>
            <person name="Warren J."/>
            <person name="Weissenberger G."/>
            <person name="Zhang J."/>
            <person name="Zhang L."/>
            <person name="Zhou C."/>
            <person name="Zhu D."/>
            <person name="Muzny D."/>
            <person name="Worley K."/>
            <person name="Gibbs R."/>
        </authorList>
    </citation>
    <scope>NUCLEOTIDE SEQUENCE [LARGE SCALE GENOMIC DNA]</scope>
    <source>
        <strain evidence="2 3">F0268</strain>
    </source>
</reference>
<dbReference type="STRING" id="585501.HMPREF6123_1312"/>
<evidence type="ECO:0000313" key="3">
    <source>
        <dbReference type="Proteomes" id="UP000004121"/>
    </source>
</evidence>
<name>C2KXU3_9FIRM</name>
<proteinExistence type="predicted"/>
<dbReference type="InParanoid" id="C2KXU3"/>
<keyword evidence="1" id="KW-0732">Signal</keyword>
<dbReference type="HOGENOM" id="CLU_930125_0_0_9"/>
<protein>
    <submittedName>
        <fullName evidence="2">Uncharacterized protein</fullName>
    </submittedName>
</protein>